<dbReference type="KEGG" id="cmah:C1I91_06695"/>
<keyword evidence="2" id="KW-1185">Reference proteome</keyword>
<proteinExistence type="predicted"/>
<dbReference type="Proteomes" id="UP000286268">
    <property type="component" value="Chromosome"/>
</dbReference>
<evidence type="ECO:0000313" key="1">
    <source>
        <dbReference type="EMBL" id="QAA31355.1"/>
    </source>
</evidence>
<protein>
    <submittedName>
        <fullName evidence="1">Uncharacterized protein</fullName>
    </submittedName>
</protein>
<reference evidence="1 2" key="1">
    <citation type="submission" date="2018-01" db="EMBL/GenBank/DDBJ databases">
        <title>Genome Sequencing and Assembly of Anaerobacter polyendosporus strain CT4.</title>
        <authorList>
            <person name="Tachaapaikoon C."/>
            <person name="Sutheeworapong S."/>
            <person name="Jenjaroenpun P."/>
            <person name="Wongsurawat T."/>
            <person name="Nookeaw I."/>
            <person name="Cheawchanlertfa P."/>
            <person name="Kosugi A."/>
            <person name="Cheevadhanarak S."/>
            <person name="Ratanakhanokchai K."/>
        </authorList>
    </citation>
    <scope>NUCLEOTIDE SEQUENCE [LARGE SCALE GENOMIC DNA]</scope>
    <source>
        <strain evidence="1 2">CT4</strain>
    </source>
</reference>
<sequence>MISICLVSTLIIISISKDALYKYVPLQSDSYFQDSSGFREENLKIDRSIKLPLIIKMIVVFFKIIELEYL</sequence>
<dbReference type="AlphaFoldDB" id="A0A3R5TE71"/>
<gene>
    <name evidence="1" type="ORF">C1I91_06695</name>
</gene>
<name>A0A3R5TE71_9CLOT</name>
<accession>A0A3R5TE71</accession>
<evidence type="ECO:0000313" key="2">
    <source>
        <dbReference type="Proteomes" id="UP000286268"/>
    </source>
</evidence>
<dbReference type="EMBL" id="CP025746">
    <property type="protein sequence ID" value="QAA31355.1"/>
    <property type="molecule type" value="Genomic_DNA"/>
</dbReference>
<organism evidence="1 2">
    <name type="scientific">Clostridium manihotivorum</name>
    <dbReference type="NCBI Taxonomy" id="2320868"/>
    <lineage>
        <taxon>Bacteria</taxon>
        <taxon>Bacillati</taxon>
        <taxon>Bacillota</taxon>
        <taxon>Clostridia</taxon>
        <taxon>Eubacteriales</taxon>
        <taxon>Clostridiaceae</taxon>
        <taxon>Clostridium</taxon>
    </lineage>
</organism>